<dbReference type="EMBL" id="HBIJ01022119">
    <property type="protein sequence ID" value="CAE0373612.1"/>
    <property type="molecule type" value="Transcribed_RNA"/>
</dbReference>
<evidence type="ECO:0000313" key="2">
    <source>
        <dbReference type="EMBL" id="CAE0373612.1"/>
    </source>
</evidence>
<organism evidence="2">
    <name type="scientific">Aureoumbra lagunensis</name>
    <dbReference type="NCBI Taxonomy" id="44058"/>
    <lineage>
        <taxon>Eukaryota</taxon>
        <taxon>Sar</taxon>
        <taxon>Stramenopiles</taxon>
        <taxon>Ochrophyta</taxon>
        <taxon>Pelagophyceae</taxon>
        <taxon>Pelagomonadales</taxon>
        <taxon>Aureoumbra</taxon>
    </lineage>
</organism>
<gene>
    <name evidence="2" type="ORF">ALAG00032_LOCUS14413</name>
</gene>
<feature type="coiled-coil region" evidence="1">
    <location>
        <begin position="52"/>
        <end position="79"/>
    </location>
</feature>
<proteinExistence type="predicted"/>
<reference evidence="2" key="1">
    <citation type="submission" date="2021-01" db="EMBL/GenBank/DDBJ databases">
        <authorList>
            <person name="Corre E."/>
            <person name="Pelletier E."/>
            <person name="Niang G."/>
            <person name="Scheremetjew M."/>
            <person name="Finn R."/>
            <person name="Kale V."/>
            <person name="Holt S."/>
            <person name="Cochrane G."/>
            <person name="Meng A."/>
            <person name="Brown T."/>
            <person name="Cohen L."/>
        </authorList>
    </citation>
    <scope>NUCLEOTIDE SEQUENCE</scope>
    <source>
        <strain evidence="2">CCMP1510</strain>
    </source>
</reference>
<dbReference type="AlphaFoldDB" id="A0A7S3K3U0"/>
<sequence length="180" mass="20588">MKSKGLHELSAENERLRREIARCKCNSRVRSEPLSPEARAAVAEALGVPSLIRRYQRALRESQRRIDELELALKQKDKLVLERSVECLEHAKLFYEKSIPRAAAPVENATQTIPAEPVAATTMSPQDEREEFPNRRCSTLKQEIGNLDAEILILKAALRETIQKYKVSSSPTVDQERRYY</sequence>
<evidence type="ECO:0000256" key="1">
    <source>
        <dbReference type="SAM" id="Coils"/>
    </source>
</evidence>
<keyword evidence="1" id="KW-0175">Coiled coil</keyword>
<protein>
    <submittedName>
        <fullName evidence="2">Uncharacterized protein</fullName>
    </submittedName>
</protein>
<accession>A0A7S3K3U0</accession>
<name>A0A7S3K3U0_9STRA</name>